<dbReference type="AlphaFoldDB" id="A0A1H9BMY1"/>
<dbReference type="EMBL" id="FOFB01000003">
    <property type="protein sequence ID" value="SEP89738.1"/>
    <property type="molecule type" value="Genomic_DNA"/>
</dbReference>
<evidence type="ECO:0000256" key="1">
    <source>
        <dbReference type="SAM" id="Phobius"/>
    </source>
</evidence>
<keyword evidence="1" id="KW-1133">Transmembrane helix</keyword>
<proteinExistence type="predicted"/>
<keyword evidence="3" id="KW-1185">Reference proteome</keyword>
<evidence type="ECO:0000313" key="3">
    <source>
        <dbReference type="Proteomes" id="UP000199021"/>
    </source>
</evidence>
<evidence type="ECO:0000313" key="2">
    <source>
        <dbReference type="EMBL" id="SEP89738.1"/>
    </source>
</evidence>
<sequence>MKKLMVFLIVMLAMLLSYLVIKWISHGDIEVSEVITGLGAFFSLVSLTIFITARMKDA</sequence>
<organism evidence="2 3">
    <name type="scientific">Neolewinella agarilytica</name>
    <dbReference type="NCBI Taxonomy" id="478744"/>
    <lineage>
        <taxon>Bacteria</taxon>
        <taxon>Pseudomonadati</taxon>
        <taxon>Bacteroidota</taxon>
        <taxon>Saprospiria</taxon>
        <taxon>Saprospirales</taxon>
        <taxon>Lewinellaceae</taxon>
        <taxon>Neolewinella</taxon>
    </lineage>
</organism>
<protein>
    <submittedName>
        <fullName evidence="2">Uncharacterized protein</fullName>
    </submittedName>
</protein>
<gene>
    <name evidence="2" type="ORF">SAMN05444359_103177</name>
</gene>
<reference evidence="3" key="1">
    <citation type="submission" date="2016-10" db="EMBL/GenBank/DDBJ databases">
        <authorList>
            <person name="Varghese N."/>
            <person name="Submissions S."/>
        </authorList>
    </citation>
    <scope>NUCLEOTIDE SEQUENCE [LARGE SCALE GENOMIC DNA]</scope>
    <source>
        <strain evidence="3">DSM 24740</strain>
    </source>
</reference>
<dbReference type="InParanoid" id="A0A1H9BMY1"/>
<keyword evidence="1" id="KW-0812">Transmembrane</keyword>
<accession>A0A1H9BMY1</accession>
<keyword evidence="1" id="KW-0472">Membrane</keyword>
<dbReference type="Proteomes" id="UP000199021">
    <property type="component" value="Unassembled WGS sequence"/>
</dbReference>
<feature type="transmembrane region" description="Helical" evidence="1">
    <location>
        <begin position="35"/>
        <end position="53"/>
    </location>
</feature>
<name>A0A1H9BMY1_9BACT</name>